<evidence type="ECO:0000313" key="4">
    <source>
        <dbReference type="Proteomes" id="UP000094526"/>
    </source>
</evidence>
<dbReference type="EMBL" id="LGRB01000008">
    <property type="protein sequence ID" value="OCT52376.1"/>
    <property type="molecule type" value="Genomic_DNA"/>
</dbReference>
<keyword evidence="4" id="KW-1185">Reference proteome</keyword>
<dbReference type="VEuPathDB" id="FungiDB:G647_03779"/>
<feature type="compositionally biased region" description="Polar residues" evidence="1">
    <location>
        <begin position="533"/>
        <end position="546"/>
    </location>
</feature>
<dbReference type="VEuPathDB" id="FungiDB:CLCR_09851"/>
<feature type="compositionally biased region" description="Low complexity" evidence="1">
    <location>
        <begin position="547"/>
        <end position="564"/>
    </location>
</feature>
<keyword evidence="2" id="KW-0732">Signal</keyword>
<dbReference type="InterPro" id="IPR039535">
    <property type="entry name" value="ASST-like"/>
</dbReference>
<comment type="caution">
    <text evidence="3">The sequence shown here is derived from an EMBL/GenBank/DDBJ whole genome shotgun (WGS) entry which is preliminary data.</text>
</comment>
<dbReference type="eggNOG" id="ENOG502SI9I">
    <property type="taxonomic scope" value="Eukaryota"/>
</dbReference>
<protein>
    <recommendedName>
        <fullName evidence="5">ASST-domain-containing protein</fullName>
    </recommendedName>
</protein>
<feature type="region of interest" description="Disordered" evidence="1">
    <location>
        <begin position="531"/>
        <end position="576"/>
    </location>
</feature>
<proteinExistence type="predicted"/>
<dbReference type="OrthoDB" id="5427350at2759"/>
<evidence type="ECO:0000256" key="2">
    <source>
        <dbReference type="SAM" id="SignalP"/>
    </source>
</evidence>
<gene>
    <name evidence="3" type="ORF">CLCR_09851</name>
</gene>
<dbReference type="InterPro" id="IPR011047">
    <property type="entry name" value="Quinoprotein_ADH-like_sf"/>
</dbReference>
<evidence type="ECO:0008006" key="5">
    <source>
        <dbReference type="Google" id="ProtNLM"/>
    </source>
</evidence>
<accession>A0A1C1CV43</accession>
<organism evidence="3 4">
    <name type="scientific">Cladophialophora carrionii</name>
    <dbReference type="NCBI Taxonomy" id="86049"/>
    <lineage>
        <taxon>Eukaryota</taxon>
        <taxon>Fungi</taxon>
        <taxon>Dikarya</taxon>
        <taxon>Ascomycota</taxon>
        <taxon>Pezizomycotina</taxon>
        <taxon>Eurotiomycetes</taxon>
        <taxon>Chaetothyriomycetidae</taxon>
        <taxon>Chaetothyriales</taxon>
        <taxon>Herpotrichiellaceae</taxon>
        <taxon>Cladophialophora</taxon>
    </lineage>
</organism>
<feature type="chain" id="PRO_5008651085" description="ASST-domain-containing protein" evidence="2">
    <location>
        <begin position="32"/>
        <end position="595"/>
    </location>
</feature>
<dbReference type="SUPFAM" id="SSF50998">
    <property type="entry name" value="Quinoprotein alcohol dehydrogenase-like"/>
    <property type="match status" value="1"/>
</dbReference>
<dbReference type="PANTHER" id="PTHR35340:SF9">
    <property type="entry name" value="ASST-DOMAIN-CONTAINING PROTEIN"/>
    <property type="match status" value="1"/>
</dbReference>
<dbReference type="PANTHER" id="PTHR35340">
    <property type="entry name" value="PQQ ENZYME REPEAT PROTEIN-RELATED"/>
    <property type="match status" value="1"/>
</dbReference>
<reference evidence="4" key="1">
    <citation type="submission" date="2015-07" db="EMBL/GenBank/DDBJ databases">
        <authorList>
            <person name="Teixeira M.M."/>
            <person name="Souza R.C."/>
            <person name="Almeida L.G."/>
            <person name="Vicente V.A."/>
            <person name="de Hoog S."/>
            <person name="Bocca A.L."/>
            <person name="de Almeida S.R."/>
            <person name="Vasconcelos A.T."/>
            <person name="Felipe M.S."/>
        </authorList>
    </citation>
    <scope>NUCLEOTIDE SEQUENCE [LARGE SCALE GENOMIC DNA]</scope>
    <source>
        <strain evidence="4">KSF</strain>
    </source>
</reference>
<feature type="signal peptide" evidence="2">
    <location>
        <begin position="1"/>
        <end position="31"/>
    </location>
</feature>
<dbReference type="STRING" id="86049.A0A1C1CV43"/>
<dbReference type="InterPro" id="IPR053143">
    <property type="entry name" value="Arylsulfate_ST"/>
</dbReference>
<dbReference type="AlphaFoldDB" id="A0A1C1CV43"/>
<name>A0A1C1CV43_9EURO</name>
<evidence type="ECO:0000256" key="1">
    <source>
        <dbReference type="SAM" id="MobiDB-lite"/>
    </source>
</evidence>
<dbReference type="Proteomes" id="UP000094526">
    <property type="component" value="Unassembled WGS sequence"/>
</dbReference>
<dbReference type="Pfam" id="PF14269">
    <property type="entry name" value="Arylsulfotran_2"/>
    <property type="match status" value="1"/>
</dbReference>
<sequence length="595" mass="64675">MIIPSFYPPSASLHLTLAVLATLCTLPGIQAQGVASSKTNGTGPLSQYKSRPDIYAPFLNISLFREDAVTPGYIFLGPYQTFQEAIYIYDNRGNLVYSGYGSTGGGPSHNFHVCSIDGTDNLCYITGGQNVGYARGYAVILDDTFTTRTSIHSGGGVANFDEHEFNVLPDGSSLFTLYNPEHYDLSEHGITSGQGWIMNNFFQRLEIGTNRLLFEWSALDHVQLNETFVLPGTTEVSGDGFGPTTPWDYFHINSVDMNADGDYLVSARHTCAVYKISGQDGHIIWRLGGIASDFAFPPGLNFSFQHDARFREENDTATIISLFDNASNGYNQTARYSSGMILKLDHTTNSVSLVQDFVAPHQFISASQGNMQLLGRNQNWRTSNVFVGWGKNAYISEYAPDGQMVQQGHFATEGSMNYRAFKHNFTSNPTDAPALYTYARNTSAPTSYWMSWNGATKVASWRLYSSPNRDGPWTVVGTVKKLGFETSFTAPRYHPWSLVESLDADGHPLRNSTRAIRTFVPTAELAAKCNGQGCPSASSYSTPTTDPNGSAGSSPTSTSTSENAGTGVRKRGGPSSGMDGSLGFAAMFGLGALIM</sequence>
<evidence type="ECO:0000313" key="3">
    <source>
        <dbReference type="EMBL" id="OCT52376.1"/>
    </source>
</evidence>